<dbReference type="Proteomes" id="UP000316621">
    <property type="component" value="Chromosome 8"/>
</dbReference>
<evidence type="ECO:0000313" key="1">
    <source>
        <dbReference type="EMBL" id="RZC75156.1"/>
    </source>
</evidence>
<keyword evidence="2" id="KW-1185">Reference proteome</keyword>
<dbReference type="EMBL" id="CM010722">
    <property type="protein sequence ID" value="RZC75156.1"/>
    <property type="molecule type" value="Genomic_DNA"/>
</dbReference>
<accession>A0A4Y7KQL8</accession>
<gene>
    <name evidence="1" type="ORF">C5167_050639</name>
</gene>
<name>A0A4Y7KQL8_PAPSO</name>
<dbReference type="AlphaFoldDB" id="A0A4Y7KQL8"/>
<reference evidence="1 2" key="1">
    <citation type="journal article" date="2018" name="Science">
        <title>The opium poppy genome and morphinan production.</title>
        <authorList>
            <person name="Guo L."/>
            <person name="Winzer T."/>
            <person name="Yang X."/>
            <person name="Li Y."/>
            <person name="Ning Z."/>
            <person name="He Z."/>
            <person name="Teodor R."/>
            <person name="Lu Y."/>
            <person name="Bowser T.A."/>
            <person name="Graham I.A."/>
            <person name="Ye K."/>
        </authorList>
    </citation>
    <scope>NUCLEOTIDE SEQUENCE [LARGE SCALE GENOMIC DNA]</scope>
    <source>
        <strain evidence="2">cv. HN1</strain>
        <tissue evidence="1">Leaves</tissue>
    </source>
</reference>
<protein>
    <submittedName>
        <fullName evidence="1">Uncharacterized protein</fullName>
    </submittedName>
</protein>
<organism evidence="1 2">
    <name type="scientific">Papaver somniferum</name>
    <name type="common">Opium poppy</name>
    <dbReference type="NCBI Taxonomy" id="3469"/>
    <lineage>
        <taxon>Eukaryota</taxon>
        <taxon>Viridiplantae</taxon>
        <taxon>Streptophyta</taxon>
        <taxon>Embryophyta</taxon>
        <taxon>Tracheophyta</taxon>
        <taxon>Spermatophyta</taxon>
        <taxon>Magnoliopsida</taxon>
        <taxon>Ranunculales</taxon>
        <taxon>Papaveraceae</taxon>
        <taxon>Papaveroideae</taxon>
        <taxon>Papaver</taxon>
    </lineage>
</organism>
<sequence length="71" mass="7869">MHGDTAMSWLHGYISVFNTMTAEEATKISISLRAYILQIKGKGAFSCVEPRVYGNGVYSRLRSSGEGYITF</sequence>
<evidence type="ECO:0000313" key="2">
    <source>
        <dbReference type="Proteomes" id="UP000316621"/>
    </source>
</evidence>
<proteinExistence type="predicted"/>
<dbReference type="Gramene" id="RZC75156">
    <property type="protein sequence ID" value="RZC75156"/>
    <property type="gene ID" value="C5167_050639"/>
</dbReference>